<keyword evidence="2" id="KW-1185">Reference proteome</keyword>
<organism evidence="1 2">
    <name type="scientific">Cichorium intybus</name>
    <name type="common">Chicory</name>
    <dbReference type="NCBI Taxonomy" id="13427"/>
    <lineage>
        <taxon>Eukaryota</taxon>
        <taxon>Viridiplantae</taxon>
        <taxon>Streptophyta</taxon>
        <taxon>Embryophyta</taxon>
        <taxon>Tracheophyta</taxon>
        <taxon>Spermatophyta</taxon>
        <taxon>Magnoliopsida</taxon>
        <taxon>eudicotyledons</taxon>
        <taxon>Gunneridae</taxon>
        <taxon>Pentapetalae</taxon>
        <taxon>asterids</taxon>
        <taxon>campanulids</taxon>
        <taxon>Asterales</taxon>
        <taxon>Asteraceae</taxon>
        <taxon>Cichorioideae</taxon>
        <taxon>Cichorieae</taxon>
        <taxon>Cichoriinae</taxon>
        <taxon>Cichorium</taxon>
    </lineage>
</organism>
<proteinExistence type="predicted"/>
<accession>A0ACB9F5U3</accession>
<sequence length="177" mass="20258">MLPTTTAFNLTLLHNQWSYQDLPSARAWIRLFRIPVLREEAVELLVAVGLQFSELDPRPVHGDRSEERDVNTETHEEQSPLAPRLTKNDVVGDEGSIQPKAGGNVVETTELHINLLHLHLTLPSCLSSKGTLALRGERRRDDAREYKYRGERLDMWAPRRGEKLDMSSIRYGVYRAM</sequence>
<evidence type="ECO:0000313" key="2">
    <source>
        <dbReference type="Proteomes" id="UP001055811"/>
    </source>
</evidence>
<evidence type="ECO:0000313" key="1">
    <source>
        <dbReference type="EMBL" id="KAI3766250.1"/>
    </source>
</evidence>
<reference evidence="2" key="1">
    <citation type="journal article" date="2022" name="Mol. Ecol. Resour.">
        <title>The genomes of chicory, endive, great burdock and yacon provide insights into Asteraceae palaeo-polyploidization history and plant inulin production.</title>
        <authorList>
            <person name="Fan W."/>
            <person name="Wang S."/>
            <person name="Wang H."/>
            <person name="Wang A."/>
            <person name="Jiang F."/>
            <person name="Liu H."/>
            <person name="Zhao H."/>
            <person name="Xu D."/>
            <person name="Zhang Y."/>
        </authorList>
    </citation>
    <scope>NUCLEOTIDE SEQUENCE [LARGE SCALE GENOMIC DNA]</scope>
    <source>
        <strain evidence="2">cv. Punajuju</strain>
    </source>
</reference>
<name>A0ACB9F5U3_CICIN</name>
<dbReference type="EMBL" id="CM042011">
    <property type="protein sequence ID" value="KAI3766250.1"/>
    <property type="molecule type" value="Genomic_DNA"/>
</dbReference>
<gene>
    <name evidence="1" type="ORF">L2E82_16303</name>
</gene>
<reference evidence="1 2" key="2">
    <citation type="journal article" date="2022" name="Mol. Ecol. Resour.">
        <title>The genomes of chicory, endive, great burdock and yacon provide insights into Asteraceae paleo-polyploidization history and plant inulin production.</title>
        <authorList>
            <person name="Fan W."/>
            <person name="Wang S."/>
            <person name="Wang H."/>
            <person name="Wang A."/>
            <person name="Jiang F."/>
            <person name="Liu H."/>
            <person name="Zhao H."/>
            <person name="Xu D."/>
            <person name="Zhang Y."/>
        </authorList>
    </citation>
    <scope>NUCLEOTIDE SEQUENCE [LARGE SCALE GENOMIC DNA]</scope>
    <source>
        <strain evidence="2">cv. Punajuju</strain>
        <tissue evidence="1">Leaves</tissue>
    </source>
</reference>
<protein>
    <submittedName>
        <fullName evidence="1">Uncharacterized protein</fullName>
    </submittedName>
</protein>
<comment type="caution">
    <text evidence="1">The sequence shown here is derived from an EMBL/GenBank/DDBJ whole genome shotgun (WGS) entry which is preliminary data.</text>
</comment>
<dbReference type="Proteomes" id="UP001055811">
    <property type="component" value="Linkage Group LG03"/>
</dbReference>